<dbReference type="FunFam" id="1.25.40.10:FF:000394">
    <property type="entry name" value="Pentatricopeptide repeat-containing protein, mitochondrial"/>
    <property type="match status" value="1"/>
</dbReference>
<dbReference type="AlphaFoldDB" id="A0A1U8B6E0"/>
<dbReference type="Proteomes" id="UP000189703">
    <property type="component" value="Unplaced"/>
</dbReference>
<dbReference type="KEGG" id="nnu:104607783"/>
<evidence type="ECO:0000256" key="5">
    <source>
        <dbReference type="ARBA" id="ARBA00023128"/>
    </source>
</evidence>
<evidence type="ECO:0000256" key="4">
    <source>
        <dbReference type="ARBA" id="ARBA00022946"/>
    </source>
</evidence>
<dbReference type="GO" id="GO:0003729">
    <property type="term" value="F:mRNA binding"/>
    <property type="evidence" value="ECO:0007669"/>
    <property type="project" value="UniProtKB-ARBA"/>
</dbReference>
<keyword evidence="4" id="KW-0809">Transit peptide</keyword>
<reference evidence="8" key="1">
    <citation type="submission" date="2025-08" db="UniProtKB">
        <authorList>
            <consortium name="RefSeq"/>
        </authorList>
    </citation>
    <scope>IDENTIFICATION</scope>
</reference>
<dbReference type="eggNOG" id="KOG4197">
    <property type="taxonomic scope" value="Eukaryota"/>
</dbReference>
<dbReference type="GO" id="GO:0005739">
    <property type="term" value="C:mitochondrion"/>
    <property type="evidence" value="ECO:0000318"/>
    <property type="project" value="GO_Central"/>
</dbReference>
<accession>A0A1U8B6E0</accession>
<comment type="similarity">
    <text evidence="2">Belongs to the PPR family. P subfamily.</text>
</comment>
<comment type="subcellular location">
    <subcellularLocation>
        <location evidence="1">Mitochondrion</location>
    </subcellularLocation>
</comment>
<feature type="compositionally biased region" description="Acidic residues" evidence="6">
    <location>
        <begin position="102"/>
        <end position="130"/>
    </location>
</feature>
<sequence length="624" mass="70605">MMWALRRAAHPLRSQGFRGGVSRACARFVIVSDDVEHSVGVCESTQFVPGKSIPLERFHHTSYLNARFSLGNCSLSSQAGTKSSGEEDEFSELEAPVSTGEIAEDAVGEDIDEELGSEPELSGDDVEENLGDVSHDEPEELDTDIGDEKESLKKKGYSELFKVIMDAPGLSIHGTLDKWVEEGNELSRSEIWLALHNLRKRQFYGRALQLMEWLERNKHLDYVERDYASRVDLIAKVHGLNKAEKYIESIPESFRGEVIYRTLLANCVGAGNMMKANAVFNKMKDLKFPITAFSCNQLLLLYKRLDKKKIADVLLLMEKENVQPTLFTYRLLIDAKGQSNDILGLDQLVETMKADGIEPDNQTQATIARHYADAGLNEKAEEVLKEMERGDVKENRSAFKFILPIYAALGKADEVSRVWKVCEQDPWFEECLAAISAWGKLGKIEEAESVFEMMTKKWKKVHRRCYSLLLKVYADHKMLAKGKELAKRMIDSGCRIDALTWDALVKLCVEAGEVEKADSILQKATQQFKTRPLFSSFMVVLDQYAKRGDVHNAEKILHRLRQSGYLNRIPQYHTLLQAYINAKAPAYGFRERLKADNIFPDKAMAAMLAQVDPFRKTAISDLLD</sequence>
<proteinExistence type="inferred from homology"/>
<keyword evidence="7" id="KW-1185">Reference proteome</keyword>
<evidence type="ECO:0000256" key="1">
    <source>
        <dbReference type="ARBA" id="ARBA00004173"/>
    </source>
</evidence>
<evidence type="ECO:0000256" key="6">
    <source>
        <dbReference type="SAM" id="MobiDB-lite"/>
    </source>
</evidence>
<dbReference type="FunFam" id="1.25.40.10:FF:000551">
    <property type="entry name" value="Pentatricopeptide repeat-containing protein, mitochondrial"/>
    <property type="match status" value="1"/>
</dbReference>
<dbReference type="GeneID" id="104607783"/>
<dbReference type="Gene3D" id="1.25.40.10">
    <property type="entry name" value="Tetratricopeptide repeat domain"/>
    <property type="match status" value="3"/>
</dbReference>
<dbReference type="InParanoid" id="A0A1U8B6E0"/>
<keyword evidence="5" id="KW-0496">Mitochondrion</keyword>
<gene>
    <name evidence="8" type="primary">LOC104607783</name>
</gene>
<keyword evidence="3" id="KW-0677">Repeat</keyword>
<dbReference type="InterPro" id="IPR011990">
    <property type="entry name" value="TPR-like_helical_dom_sf"/>
</dbReference>
<dbReference type="PANTHER" id="PTHR45717:SF15">
    <property type="entry name" value="AGL218WP"/>
    <property type="match status" value="1"/>
</dbReference>
<protein>
    <submittedName>
        <fullName evidence="8">Pentatricopeptide repeat-containing protein At1g80270, mitochondrial-like</fullName>
    </submittedName>
</protein>
<dbReference type="RefSeq" id="XP_010271780.1">
    <property type="nucleotide sequence ID" value="XM_010273478.2"/>
</dbReference>
<dbReference type="Pfam" id="PF01535">
    <property type="entry name" value="PPR"/>
    <property type="match status" value="5"/>
</dbReference>
<dbReference type="Pfam" id="PF13812">
    <property type="entry name" value="PPR_3"/>
    <property type="match status" value="2"/>
</dbReference>
<dbReference type="NCBIfam" id="TIGR00756">
    <property type="entry name" value="PPR"/>
    <property type="match status" value="2"/>
</dbReference>
<evidence type="ECO:0000256" key="3">
    <source>
        <dbReference type="ARBA" id="ARBA00022737"/>
    </source>
</evidence>
<dbReference type="InterPro" id="IPR002885">
    <property type="entry name" value="PPR_rpt"/>
</dbReference>
<evidence type="ECO:0000313" key="7">
    <source>
        <dbReference type="Proteomes" id="UP000189703"/>
    </source>
</evidence>
<organism evidence="7 8">
    <name type="scientific">Nelumbo nucifera</name>
    <name type="common">Sacred lotus</name>
    <dbReference type="NCBI Taxonomy" id="4432"/>
    <lineage>
        <taxon>Eukaryota</taxon>
        <taxon>Viridiplantae</taxon>
        <taxon>Streptophyta</taxon>
        <taxon>Embryophyta</taxon>
        <taxon>Tracheophyta</taxon>
        <taxon>Spermatophyta</taxon>
        <taxon>Magnoliopsida</taxon>
        <taxon>Proteales</taxon>
        <taxon>Nelumbonaceae</taxon>
        <taxon>Nelumbo</taxon>
    </lineage>
</organism>
<dbReference type="OrthoDB" id="739241at2759"/>
<evidence type="ECO:0000256" key="2">
    <source>
        <dbReference type="ARBA" id="ARBA00007626"/>
    </source>
</evidence>
<evidence type="ECO:0000313" key="8">
    <source>
        <dbReference type="RefSeq" id="XP_010271780.1"/>
    </source>
</evidence>
<dbReference type="PANTHER" id="PTHR45717">
    <property type="entry name" value="OS12G0527900 PROTEIN"/>
    <property type="match status" value="1"/>
</dbReference>
<name>A0A1U8B6E0_NELNU</name>
<dbReference type="FunCoup" id="A0A1U8B6E0">
    <property type="interactions" value="1448"/>
</dbReference>
<feature type="region of interest" description="Disordered" evidence="6">
    <location>
        <begin position="76"/>
        <end position="147"/>
    </location>
</feature>
<dbReference type="OMA" id="TVFSCNQ"/>